<dbReference type="InterPro" id="IPR002942">
    <property type="entry name" value="S4_RNA-bd"/>
</dbReference>
<sequence length="242" mass="27229">MEKIRVSKLLSELGLCSRREADSYIEQGLVTVDGEPIHELGTRAYRHQTIALRAGAKRQQEQRLTLLLNKPVGYISHLDDEQQYKPAASLITPENQFAAAPDQTQRLHFRGLAPAGRLDIDSSGLLVLTQDGRIAKLLIGEDSPIEKEYLVRVSGQLSDAGLRSLQHGLSLDGKALKPAKVSWQNEDQLRFVLREGRKRQIRRMCELVNLEVIGLKRIRIGQLALGSLPVGQWRVLDKNERF</sequence>
<protein>
    <recommendedName>
        <fullName evidence="5">Dual-specificity RNA pseudouridine synthase RluF</fullName>
        <ecNumber evidence="4">5.4.99.21</ecNumber>
    </recommendedName>
    <alternativeName>
        <fullName evidence="7">23S rRNA pseudouridine(2604) synthase</fullName>
    </alternativeName>
    <alternativeName>
        <fullName evidence="9">Ribosomal large subunit pseudouridine synthase F</fullName>
    </alternativeName>
    <alternativeName>
        <fullName evidence="8">rRNA pseudouridylate synthase F</fullName>
    </alternativeName>
    <alternativeName>
        <fullName evidence="10">rRNA-uridine isomerase F</fullName>
    </alternativeName>
    <alternativeName>
        <fullName evidence="6">tRNA(Tyr) pseudouridine(35) synthase</fullName>
    </alternativeName>
</protein>
<evidence type="ECO:0000313" key="13">
    <source>
        <dbReference type="EMBL" id="XCC57697.1"/>
    </source>
</evidence>
<dbReference type="NCBIfam" id="TIGR00093">
    <property type="entry name" value="pseudouridine synthase"/>
    <property type="match status" value="1"/>
</dbReference>
<dbReference type="PANTHER" id="PTHR47683">
    <property type="entry name" value="PSEUDOURIDINE SYNTHASE FAMILY PROTEIN-RELATED"/>
    <property type="match status" value="1"/>
</dbReference>
<evidence type="ECO:0000256" key="8">
    <source>
        <dbReference type="ARBA" id="ARBA00042843"/>
    </source>
</evidence>
<evidence type="ECO:0000256" key="4">
    <source>
        <dbReference type="ARBA" id="ARBA00038922"/>
    </source>
</evidence>
<evidence type="ECO:0000256" key="3">
    <source>
        <dbReference type="ARBA" id="ARBA00036535"/>
    </source>
</evidence>
<dbReference type="EC" id="5.4.99.21" evidence="4"/>
<reference evidence="13" key="1">
    <citation type="submission" date="2022-06" db="EMBL/GenBank/DDBJ databases">
        <title>New Polynucleobacter species.</title>
        <authorList>
            <person name="Hahn M.W."/>
        </authorList>
    </citation>
    <scope>NUCLEOTIDE SEQUENCE</scope>
    <source>
        <strain evidence="13">UK-FUSCHL-C3</strain>
    </source>
</reference>
<keyword evidence="1" id="KW-0413">Isomerase</keyword>
<dbReference type="GO" id="GO:0000455">
    <property type="term" value="P:enzyme-directed rRNA pseudouridine synthesis"/>
    <property type="evidence" value="ECO:0007669"/>
    <property type="project" value="UniProtKB-ARBA"/>
</dbReference>
<dbReference type="InterPro" id="IPR042092">
    <property type="entry name" value="PsdUridine_s_RsuA/RluB/E/F_cat"/>
</dbReference>
<evidence type="ECO:0000256" key="11">
    <source>
        <dbReference type="PROSITE-ProRule" id="PRU00182"/>
    </source>
</evidence>
<accession>A0AAU8A2Q4</accession>
<dbReference type="SMART" id="SM00363">
    <property type="entry name" value="S4"/>
    <property type="match status" value="1"/>
</dbReference>
<dbReference type="SUPFAM" id="SSF55120">
    <property type="entry name" value="Pseudouridine synthase"/>
    <property type="match status" value="1"/>
</dbReference>
<dbReference type="InterPro" id="IPR036986">
    <property type="entry name" value="S4_RNA-bd_sf"/>
</dbReference>
<dbReference type="RefSeq" id="WP_353438774.1">
    <property type="nucleotide sequence ID" value="NZ_CP099959.1"/>
</dbReference>
<evidence type="ECO:0000256" key="7">
    <source>
        <dbReference type="ARBA" id="ARBA00041697"/>
    </source>
</evidence>
<dbReference type="Gene3D" id="3.30.70.1560">
    <property type="entry name" value="Alpha-L RNA-binding motif"/>
    <property type="match status" value="1"/>
</dbReference>
<dbReference type="PANTHER" id="PTHR47683:SF2">
    <property type="entry name" value="RNA-BINDING S4 DOMAIN-CONTAINING PROTEIN"/>
    <property type="match status" value="1"/>
</dbReference>
<dbReference type="GO" id="GO:0003723">
    <property type="term" value="F:RNA binding"/>
    <property type="evidence" value="ECO:0007669"/>
    <property type="project" value="UniProtKB-KW"/>
</dbReference>
<dbReference type="PROSITE" id="PS50889">
    <property type="entry name" value="S4"/>
    <property type="match status" value="1"/>
</dbReference>
<evidence type="ECO:0000256" key="10">
    <source>
        <dbReference type="ARBA" id="ARBA00043147"/>
    </source>
</evidence>
<dbReference type="InterPro" id="IPR006145">
    <property type="entry name" value="PsdUridine_synth_RsuA/RluA"/>
</dbReference>
<keyword evidence="11" id="KW-0694">RNA-binding</keyword>
<dbReference type="Gene3D" id="3.10.290.10">
    <property type="entry name" value="RNA-binding S4 domain"/>
    <property type="match status" value="1"/>
</dbReference>
<gene>
    <name evidence="13" type="ORF">NKE59_09490</name>
</gene>
<evidence type="ECO:0000256" key="1">
    <source>
        <dbReference type="ARBA" id="ARBA00023235"/>
    </source>
</evidence>
<dbReference type="InterPro" id="IPR050343">
    <property type="entry name" value="RsuA_PseudoU_synthase"/>
</dbReference>
<dbReference type="CDD" id="cd00165">
    <property type="entry name" value="S4"/>
    <property type="match status" value="1"/>
</dbReference>
<feature type="domain" description="RNA-binding S4" evidence="12">
    <location>
        <begin position="4"/>
        <end position="61"/>
    </location>
</feature>
<organism evidence="13">
    <name type="scientific">Polynucleobacter sp. UK-FUSCHL-C3</name>
    <dbReference type="NCBI Taxonomy" id="2955208"/>
    <lineage>
        <taxon>Bacteria</taxon>
        <taxon>Pseudomonadati</taxon>
        <taxon>Pseudomonadota</taxon>
        <taxon>Betaproteobacteria</taxon>
        <taxon>Burkholderiales</taxon>
        <taxon>Burkholderiaceae</taxon>
        <taxon>Polynucleobacter</taxon>
    </lineage>
</organism>
<dbReference type="Pfam" id="PF00849">
    <property type="entry name" value="PseudoU_synth_2"/>
    <property type="match status" value="1"/>
</dbReference>
<dbReference type="InterPro" id="IPR020103">
    <property type="entry name" value="PsdUridine_synth_cat_dom_sf"/>
</dbReference>
<dbReference type="EMBL" id="CP099959">
    <property type="protein sequence ID" value="XCC57697.1"/>
    <property type="molecule type" value="Genomic_DNA"/>
</dbReference>
<dbReference type="InterPro" id="IPR000748">
    <property type="entry name" value="PsdUridine_synth_RsuA/RluB/E/F"/>
</dbReference>
<evidence type="ECO:0000256" key="5">
    <source>
        <dbReference type="ARBA" id="ARBA00039989"/>
    </source>
</evidence>
<evidence type="ECO:0000256" key="2">
    <source>
        <dbReference type="ARBA" id="ARBA00036390"/>
    </source>
</evidence>
<dbReference type="FunFam" id="3.30.70.1560:FF:000005">
    <property type="entry name" value="RNA pseudouridylate synthase"/>
    <property type="match status" value="1"/>
</dbReference>
<dbReference type="Pfam" id="PF01479">
    <property type="entry name" value="S4"/>
    <property type="match status" value="1"/>
</dbReference>
<dbReference type="GO" id="GO:0160138">
    <property type="term" value="F:23S rRNA pseudouridine(2604) synthase activity"/>
    <property type="evidence" value="ECO:0007669"/>
    <property type="project" value="UniProtKB-EC"/>
</dbReference>
<dbReference type="InterPro" id="IPR020094">
    <property type="entry name" value="TruA/RsuA/RluB/E/F_N"/>
</dbReference>
<comment type="catalytic activity">
    <reaction evidence="2">
        <text>uridine(35) in tRNA(Tyr) = pseudouridine(35) in tRNA(Tyr)</text>
        <dbReference type="Rhea" id="RHEA:60556"/>
        <dbReference type="Rhea" id="RHEA-COMP:15607"/>
        <dbReference type="Rhea" id="RHEA-COMP:15608"/>
        <dbReference type="ChEBI" id="CHEBI:65314"/>
        <dbReference type="ChEBI" id="CHEBI:65315"/>
    </reaction>
</comment>
<proteinExistence type="predicted"/>
<dbReference type="AlphaFoldDB" id="A0AAU8A2Q4"/>
<dbReference type="SUPFAM" id="SSF55174">
    <property type="entry name" value="Alpha-L RNA-binding motif"/>
    <property type="match status" value="1"/>
</dbReference>
<comment type="catalytic activity">
    <reaction evidence="3">
        <text>uridine(2604) in 23S rRNA = pseudouridine(2604) in 23S rRNA</text>
        <dbReference type="Rhea" id="RHEA:38875"/>
        <dbReference type="Rhea" id="RHEA-COMP:10093"/>
        <dbReference type="Rhea" id="RHEA-COMP:10094"/>
        <dbReference type="ChEBI" id="CHEBI:65314"/>
        <dbReference type="ChEBI" id="CHEBI:65315"/>
        <dbReference type="EC" id="5.4.99.21"/>
    </reaction>
</comment>
<evidence type="ECO:0000259" key="12">
    <source>
        <dbReference type="SMART" id="SM00363"/>
    </source>
</evidence>
<evidence type="ECO:0000256" key="9">
    <source>
        <dbReference type="ARBA" id="ARBA00042890"/>
    </source>
</evidence>
<name>A0AAU8A2Q4_9BURK</name>
<evidence type="ECO:0000256" key="6">
    <source>
        <dbReference type="ARBA" id="ARBA00041420"/>
    </source>
</evidence>
<dbReference type="Gene3D" id="3.30.70.580">
    <property type="entry name" value="Pseudouridine synthase I, catalytic domain, N-terminal subdomain"/>
    <property type="match status" value="1"/>
</dbReference>